<comment type="caution">
    <text evidence="2">The sequence shown here is derived from an EMBL/GenBank/DDBJ whole genome shotgun (WGS) entry which is preliminary data.</text>
</comment>
<evidence type="ECO:0000313" key="2">
    <source>
        <dbReference type="EMBL" id="CAJ1373895.1"/>
    </source>
</evidence>
<sequence length="201" mass="22798">MPIIHRLLDHVKDDEDLDKVREEVMNCCATMGVVAALLLTMEKTSVNVDKLDLEHDWLDCSVDGFPCQNVHIALSWLSLACCAHAVLCTTCVYVWLCMIPKQATRDFFFTFPLFMHTPSMTMMGGTFFWAADFFFLMVVRNGTGALLWLGLPALALGGHILYVFLRMRYFCWNWPDCGYRQIAPDAHHRPGNANGAAKIMQ</sequence>
<evidence type="ECO:0000256" key="1">
    <source>
        <dbReference type="SAM" id="Phobius"/>
    </source>
</evidence>
<feature type="transmembrane region" description="Helical" evidence="1">
    <location>
        <begin position="145"/>
        <end position="165"/>
    </location>
</feature>
<organism evidence="2 3">
    <name type="scientific">Effrenium voratum</name>
    <dbReference type="NCBI Taxonomy" id="2562239"/>
    <lineage>
        <taxon>Eukaryota</taxon>
        <taxon>Sar</taxon>
        <taxon>Alveolata</taxon>
        <taxon>Dinophyceae</taxon>
        <taxon>Suessiales</taxon>
        <taxon>Symbiodiniaceae</taxon>
        <taxon>Effrenium</taxon>
    </lineage>
</organism>
<keyword evidence="3" id="KW-1185">Reference proteome</keyword>
<dbReference type="EMBL" id="CAUJNA010000223">
    <property type="protein sequence ID" value="CAJ1373895.1"/>
    <property type="molecule type" value="Genomic_DNA"/>
</dbReference>
<accession>A0AA36HRB1</accession>
<reference evidence="2" key="1">
    <citation type="submission" date="2023-08" db="EMBL/GenBank/DDBJ databases">
        <authorList>
            <person name="Chen Y."/>
            <person name="Shah S."/>
            <person name="Dougan E. K."/>
            <person name="Thang M."/>
            <person name="Chan C."/>
        </authorList>
    </citation>
    <scope>NUCLEOTIDE SEQUENCE</scope>
</reference>
<dbReference type="Proteomes" id="UP001178507">
    <property type="component" value="Unassembled WGS sequence"/>
</dbReference>
<keyword evidence="1" id="KW-1133">Transmembrane helix</keyword>
<protein>
    <submittedName>
        <fullName evidence="2">Uncharacterized protein</fullName>
    </submittedName>
</protein>
<dbReference type="AlphaFoldDB" id="A0AA36HRB1"/>
<proteinExistence type="predicted"/>
<keyword evidence="1" id="KW-0472">Membrane</keyword>
<gene>
    <name evidence="2" type="ORF">EVOR1521_LOCUS3589</name>
</gene>
<evidence type="ECO:0000313" key="3">
    <source>
        <dbReference type="Proteomes" id="UP001178507"/>
    </source>
</evidence>
<name>A0AA36HRB1_9DINO</name>
<keyword evidence="1" id="KW-0812">Transmembrane</keyword>
<feature type="transmembrane region" description="Helical" evidence="1">
    <location>
        <begin position="73"/>
        <end position="99"/>
    </location>
</feature>